<dbReference type="Proteomes" id="UP000004840">
    <property type="component" value="Unassembled WGS sequence"/>
</dbReference>
<dbReference type="EMBL" id="CAFW01000041">
    <property type="protein sequence ID" value="CCE54760.1"/>
    <property type="molecule type" value="Genomic_DNA"/>
</dbReference>
<dbReference type="AlphaFoldDB" id="G7HX45"/>
<evidence type="ECO:0000313" key="2">
    <source>
        <dbReference type="Proteomes" id="UP000004840"/>
    </source>
</evidence>
<organism evidence="1 2">
    <name type="scientific">Corynebacterium casei UCMA 3821</name>
    <dbReference type="NCBI Taxonomy" id="1110505"/>
    <lineage>
        <taxon>Bacteria</taxon>
        <taxon>Bacillati</taxon>
        <taxon>Actinomycetota</taxon>
        <taxon>Actinomycetes</taxon>
        <taxon>Mycobacteriales</taxon>
        <taxon>Corynebacteriaceae</taxon>
        <taxon>Corynebacterium</taxon>
    </lineage>
</organism>
<sequence length="251" mass="27326">MSRQLDGRYNEGSKWPTWLEKTETRAMLVPLTPDSEMHPQAANSMYWECAHEVDDPRFEKEAWISSTLLSFGPCGFSIGSDATTIFCAAADAPGISKMPTGPVGSDAAIITSLFVTSQRAGRGLEAVLLDTAIMDLMERDFEAVEAFGYHDVGENGDDEIYYDSSDDSGFDDLFNSASKGFFADVNYEIARHFLGTRPDNIGLIPVSVLQAAGFEVIKDHPVTPRLRLELPPAHDLLSAAAVEDLVAKALA</sequence>
<gene>
    <name evidence="1" type="ORF">CCAS_05980</name>
</gene>
<accession>G7HX45</accession>
<evidence type="ECO:0008006" key="3">
    <source>
        <dbReference type="Google" id="ProtNLM"/>
    </source>
</evidence>
<comment type="caution">
    <text evidence="1">The sequence shown here is derived from an EMBL/GenBank/DDBJ whole genome shotgun (WGS) entry which is preliminary data.</text>
</comment>
<name>G7HX45_9CORY</name>
<protein>
    <recommendedName>
        <fullName evidence="3">N-acetyltransferase domain-containing protein</fullName>
    </recommendedName>
</protein>
<reference evidence="1 2" key="1">
    <citation type="journal article" date="2012" name="J. Bacteriol.">
        <title>Genome Sequence of Corynebacterium casei UCMA 3821, Isolated from a Smear-Ripened Cheese.</title>
        <authorList>
            <person name="Monnet C."/>
            <person name="Loux V."/>
            <person name="Bento P."/>
            <person name="Gibrat J.F."/>
            <person name="Straub C."/>
            <person name="Bonnarme P."/>
            <person name="Landaud S."/>
            <person name="Irlinger F."/>
        </authorList>
    </citation>
    <scope>NUCLEOTIDE SEQUENCE [LARGE SCALE GENOMIC DNA]</scope>
    <source>
        <strain evidence="1 2">UCMA 3821</strain>
    </source>
</reference>
<proteinExistence type="predicted"/>
<evidence type="ECO:0000313" key="1">
    <source>
        <dbReference type="EMBL" id="CCE54760.1"/>
    </source>
</evidence>